<feature type="signal peptide" evidence="1">
    <location>
        <begin position="1"/>
        <end position="24"/>
    </location>
</feature>
<keyword evidence="4" id="KW-1185">Reference proteome</keyword>
<feature type="chain" id="PRO_5037622008" evidence="1">
    <location>
        <begin position="25"/>
        <end position="357"/>
    </location>
</feature>
<accession>A0A917V769</accession>
<dbReference type="PANTHER" id="PTHR37957">
    <property type="entry name" value="BLR7070 PROTEIN"/>
    <property type="match status" value="1"/>
</dbReference>
<dbReference type="AlphaFoldDB" id="A0A917V769"/>
<evidence type="ECO:0000313" key="3">
    <source>
        <dbReference type="EMBL" id="GGK46772.1"/>
    </source>
</evidence>
<sequence length="357" mass="37415">MRLSTSITAVAAMSVAMTMGTALAQGATHSDSPASSAASRDCSDLVRIRAFSDDLDKKTLDGVFVGNMSALAVDRGGRITAVSDESYLYSLKVRETGRALRAEAVAVAPLTDLNGAAPDSEGLAVDRDGSRLISSETEPSVTRYDRDGKAVEALPVPAALAVAPTGRAVRNQTFEGLTLQTGGRTLVASMEGSLSGDETGVVRLQTWHRAGLSEPFKTGAQYGYQADQGLGVVELAPAGDGRLLVLERGFTLGVGNTVRLYLADPRRADDVSGTENLTSGGAARLASKTLLADLADCPTLGATAEQPQPNPLLDNIEGLAVTGRTITGRVKILLVSDDNERDTQITRLYSLDVRLPR</sequence>
<dbReference type="PANTHER" id="PTHR37957:SF1">
    <property type="entry name" value="PHYTASE-LIKE DOMAIN-CONTAINING PROTEIN"/>
    <property type="match status" value="1"/>
</dbReference>
<evidence type="ECO:0000256" key="1">
    <source>
        <dbReference type="SAM" id="SignalP"/>
    </source>
</evidence>
<evidence type="ECO:0000259" key="2">
    <source>
        <dbReference type="Pfam" id="PF13449"/>
    </source>
</evidence>
<proteinExistence type="predicted"/>
<protein>
    <submittedName>
        <fullName evidence="3">Lipoprotein</fullName>
    </submittedName>
</protein>
<dbReference type="InterPro" id="IPR027372">
    <property type="entry name" value="Phytase-like_dom"/>
</dbReference>
<dbReference type="EMBL" id="BMPQ01000001">
    <property type="protein sequence ID" value="GGK46772.1"/>
    <property type="molecule type" value="Genomic_DNA"/>
</dbReference>
<reference evidence="3" key="1">
    <citation type="journal article" date="2014" name="Int. J. Syst. Evol. Microbiol.">
        <title>Complete genome sequence of Corynebacterium casei LMG S-19264T (=DSM 44701T), isolated from a smear-ripened cheese.</title>
        <authorList>
            <consortium name="US DOE Joint Genome Institute (JGI-PGF)"/>
            <person name="Walter F."/>
            <person name="Albersmeier A."/>
            <person name="Kalinowski J."/>
            <person name="Ruckert C."/>
        </authorList>
    </citation>
    <scope>NUCLEOTIDE SEQUENCE</scope>
    <source>
        <strain evidence="3">JCM 3035</strain>
    </source>
</reference>
<reference evidence="3" key="2">
    <citation type="submission" date="2020-09" db="EMBL/GenBank/DDBJ databases">
        <authorList>
            <person name="Sun Q."/>
            <person name="Ohkuma M."/>
        </authorList>
    </citation>
    <scope>NUCLEOTIDE SEQUENCE</scope>
    <source>
        <strain evidence="3">JCM 3035</strain>
    </source>
</reference>
<dbReference type="Pfam" id="PF13449">
    <property type="entry name" value="Phytase-like"/>
    <property type="match status" value="1"/>
</dbReference>
<dbReference type="SUPFAM" id="SSF50956">
    <property type="entry name" value="Thermostable phytase (3-phytase)"/>
    <property type="match status" value="1"/>
</dbReference>
<name>A0A917V769_9ACTN</name>
<keyword evidence="3" id="KW-0449">Lipoprotein</keyword>
<dbReference type="Proteomes" id="UP000637788">
    <property type="component" value="Unassembled WGS sequence"/>
</dbReference>
<feature type="domain" description="Phytase-like" evidence="2">
    <location>
        <begin position="65"/>
        <end position="339"/>
    </location>
</feature>
<keyword evidence="1" id="KW-0732">Signal</keyword>
<gene>
    <name evidence="3" type="ORF">GCM10010094_03430</name>
</gene>
<dbReference type="RefSeq" id="WP_189320100.1">
    <property type="nucleotide sequence ID" value="NZ_BMPQ01000001.1"/>
</dbReference>
<organism evidence="3 4">
    <name type="scientific">Streptomyces flaveus</name>
    <dbReference type="NCBI Taxonomy" id="66370"/>
    <lineage>
        <taxon>Bacteria</taxon>
        <taxon>Bacillati</taxon>
        <taxon>Actinomycetota</taxon>
        <taxon>Actinomycetes</taxon>
        <taxon>Kitasatosporales</taxon>
        <taxon>Streptomycetaceae</taxon>
        <taxon>Streptomyces</taxon>
        <taxon>Streptomyces aurantiacus group</taxon>
    </lineage>
</organism>
<evidence type="ECO:0000313" key="4">
    <source>
        <dbReference type="Proteomes" id="UP000637788"/>
    </source>
</evidence>
<comment type="caution">
    <text evidence="3">The sequence shown here is derived from an EMBL/GenBank/DDBJ whole genome shotgun (WGS) entry which is preliminary data.</text>
</comment>